<dbReference type="EMBL" id="JAGTJR010000056">
    <property type="protein sequence ID" value="KAH7026752.1"/>
    <property type="molecule type" value="Genomic_DNA"/>
</dbReference>
<feature type="region of interest" description="Disordered" evidence="1">
    <location>
        <begin position="151"/>
        <end position="180"/>
    </location>
</feature>
<gene>
    <name evidence="2" type="ORF">B0J12DRAFT_685285</name>
</gene>
<proteinExistence type="predicted"/>
<feature type="compositionally biased region" description="Pro residues" evidence="1">
    <location>
        <begin position="152"/>
        <end position="161"/>
    </location>
</feature>
<dbReference type="Proteomes" id="UP000774617">
    <property type="component" value="Unassembled WGS sequence"/>
</dbReference>
<evidence type="ECO:0000256" key="1">
    <source>
        <dbReference type="SAM" id="MobiDB-lite"/>
    </source>
</evidence>
<sequence length="180" mass="20318">MKDFHSGMKKEDVLKKLGWDDQQYQRFLRVTKMTRRKLLETNEYWEKVPKPNPLVWDEIPLAVRQEMVDDANKALKHDPNTVVNIQILEWRFRPILLRKSKEIPQSTSADLPVASPPPQQAVAPVANPPPQQAVAPVANPSPQQAVALVAAAPPPTDPPQPAKSQTSRFWDPIAEDWRGG</sequence>
<evidence type="ECO:0000313" key="2">
    <source>
        <dbReference type="EMBL" id="KAH7026752.1"/>
    </source>
</evidence>
<feature type="region of interest" description="Disordered" evidence="1">
    <location>
        <begin position="107"/>
        <end position="138"/>
    </location>
</feature>
<reference evidence="2 3" key="1">
    <citation type="journal article" date="2021" name="Nat. Commun.">
        <title>Genetic determinants of endophytism in the Arabidopsis root mycobiome.</title>
        <authorList>
            <person name="Mesny F."/>
            <person name="Miyauchi S."/>
            <person name="Thiergart T."/>
            <person name="Pickel B."/>
            <person name="Atanasova L."/>
            <person name="Karlsson M."/>
            <person name="Huettel B."/>
            <person name="Barry K.W."/>
            <person name="Haridas S."/>
            <person name="Chen C."/>
            <person name="Bauer D."/>
            <person name="Andreopoulos W."/>
            <person name="Pangilinan J."/>
            <person name="LaButti K."/>
            <person name="Riley R."/>
            <person name="Lipzen A."/>
            <person name="Clum A."/>
            <person name="Drula E."/>
            <person name="Henrissat B."/>
            <person name="Kohler A."/>
            <person name="Grigoriev I.V."/>
            <person name="Martin F.M."/>
            <person name="Hacquard S."/>
        </authorList>
    </citation>
    <scope>NUCLEOTIDE SEQUENCE [LARGE SCALE GENOMIC DNA]</scope>
    <source>
        <strain evidence="2 3">MPI-SDFR-AT-0080</strain>
    </source>
</reference>
<name>A0ABQ8FTR8_9PEZI</name>
<organism evidence="2 3">
    <name type="scientific">Macrophomina phaseolina</name>
    <dbReference type="NCBI Taxonomy" id="35725"/>
    <lineage>
        <taxon>Eukaryota</taxon>
        <taxon>Fungi</taxon>
        <taxon>Dikarya</taxon>
        <taxon>Ascomycota</taxon>
        <taxon>Pezizomycotina</taxon>
        <taxon>Dothideomycetes</taxon>
        <taxon>Dothideomycetes incertae sedis</taxon>
        <taxon>Botryosphaeriales</taxon>
        <taxon>Botryosphaeriaceae</taxon>
        <taxon>Macrophomina</taxon>
    </lineage>
</organism>
<comment type="caution">
    <text evidence="2">The sequence shown here is derived from an EMBL/GenBank/DDBJ whole genome shotgun (WGS) entry which is preliminary data.</text>
</comment>
<evidence type="ECO:0000313" key="3">
    <source>
        <dbReference type="Proteomes" id="UP000774617"/>
    </source>
</evidence>
<protein>
    <submittedName>
        <fullName evidence="2">Uncharacterized protein</fullName>
    </submittedName>
</protein>
<keyword evidence="3" id="KW-1185">Reference proteome</keyword>
<accession>A0ABQ8FTR8</accession>